<protein>
    <recommendedName>
        <fullName evidence="5">CENP-V/GFA domain-containing protein</fullName>
    </recommendedName>
</protein>
<proteinExistence type="inferred from homology"/>
<evidence type="ECO:0000313" key="7">
    <source>
        <dbReference type="Proteomes" id="UP000016924"/>
    </source>
</evidence>
<dbReference type="PANTHER" id="PTHR33337:SF43">
    <property type="entry name" value="CENP-V_GFA DOMAIN-CONTAINING PROTEIN"/>
    <property type="match status" value="1"/>
</dbReference>
<dbReference type="GO" id="GO:0046872">
    <property type="term" value="F:metal ion binding"/>
    <property type="evidence" value="ECO:0007669"/>
    <property type="project" value="UniProtKB-KW"/>
</dbReference>
<keyword evidence="2" id="KW-0479">Metal-binding</keyword>
<organism evidence="6 7">
    <name type="scientific">Coniosporium apollinis (strain CBS 100218)</name>
    <name type="common">Rock-inhabiting black yeast</name>
    <dbReference type="NCBI Taxonomy" id="1168221"/>
    <lineage>
        <taxon>Eukaryota</taxon>
        <taxon>Fungi</taxon>
        <taxon>Dikarya</taxon>
        <taxon>Ascomycota</taxon>
        <taxon>Pezizomycotina</taxon>
        <taxon>Dothideomycetes</taxon>
        <taxon>Dothideomycetes incertae sedis</taxon>
        <taxon>Coniosporium</taxon>
    </lineage>
</organism>
<dbReference type="GeneID" id="19905363"/>
<evidence type="ECO:0000256" key="1">
    <source>
        <dbReference type="ARBA" id="ARBA00005495"/>
    </source>
</evidence>
<dbReference type="EMBL" id="JH767601">
    <property type="protein sequence ID" value="EON68794.1"/>
    <property type="molecule type" value="Genomic_DNA"/>
</dbReference>
<dbReference type="InterPro" id="IPR006913">
    <property type="entry name" value="CENP-V/GFA"/>
</dbReference>
<keyword evidence="3" id="KW-0862">Zinc</keyword>
<dbReference type="OrthoDB" id="9985472at2759"/>
<dbReference type="PROSITE" id="PS51891">
    <property type="entry name" value="CENP_V_GFA"/>
    <property type="match status" value="1"/>
</dbReference>
<dbReference type="Gene3D" id="3.90.1590.10">
    <property type="entry name" value="glutathione-dependent formaldehyde- activating enzyme (gfa)"/>
    <property type="match status" value="1"/>
</dbReference>
<feature type="domain" description="CENP-V/GFA" evidence="5">
    <location>
        <begin position="19"/>
        <end position="142"/>
    </location>
</feature>
<dbReference type="Pfam" id="PF04828">
    <property type="entry name" value="GFA"/>
    <property type="match status" value="1"/>
</dbReference>
<dbReference type="SUPFAM" id="SSF51316">
    <property type="entry name" value="Mss4-like"/>
    <property type="match status" value="1"/>
</dbReference>
<dbReference type="OMA" id="CHCDCCK"/>
<keyword evidence="7" id="KW-1185">Reference proteome</keyword>
<dbReference type="InterPro" id="IPR011057">
    <property type="entry name" value="Mss4-like_sf"/>
</dbReference>
<dbReference type="eggNOG" id="ENOG502SA0M">
    <property type="taxonomic scope" value="Eukaryota"/>
</dbReference>
<dbReference type="HOGENOM" id="CLU_055491_3_3_1"/>
<evidence type="ECO:0000256" key="3">
    <source>
        <dbReference type="ARBA" id="ARBA00022833"/>
    </source>
</evidence>
<comment type="similarity">
    <text evidence="1">Belongs to the Gfa family.</text>
</comment>
<dbReference type="GO" id="GO:0016846">
    <property type="term" value="F:carbon-sulfur lyase activity"/>
    <property type="evidence" value="ECO:0007669"/>
    <property type="project" value="InterPro"/>
</dbReference>
<dbReference type="RefSeq" id="XP_007784111.1">
    <property type="nucleotide sequence ID" value="XM_007785921.1"/>
</dbReference>
<dbReference type="STRING" id="1168221.R7Z447"/>
<gene>
    <name evidence="6" type="ORF">W97_08052</name>
</gene>
<evidence type="ECO:0000259" key="5">
    <source>
        <dbReference type="PROSITE" id="PS51891"/>
    </source>
</evidence>
<accession>R7Z447</accession>
<dbReference type="Proteomes" id="UP000016924">
    <property type="component" value="Unassembled WGS sequence"/>
</dbReference>
<name>R7Z447_CONA1</name>
<dbReference type="PANTHER" id="PTHR33337">
    <property type="entry name" value="GFA DOMAIN-CONTAINING PROTEIN"/>
    <property type="match status" value="1"/>
</dbReference>
<reference evidence="7" key="1">
    <citation type="submission" date="2012-06" db="EMBL/GenBank/DDBJ databases">
        <title>The genome sequence of Coniosporium apollinis CBS 100218.</title>
        <authorList>
            <consortium name="The Broad Institute Genome Sequencing Platform"/>
            <person name="Cuomo C."/>
            <person name="Gorbushina A."/>
            <person name="Noack S."/>
            <person name="Walker B."/>
            <person name="Young S.K."/>
            <person name="Zeng Q."/>
            <person name="Gargeya S."/>
            <person name="Fitzgerald M."/>
            <person name="Haas B."/>
            <person name="Abouelleil A."/>
            <person name="Alvarado L."/>
            <person name="Arachchi H.M."/>
            <person name="Berlin A.M."/>
            <person name="Chapman S.B."/>
            <person name="Goldberg J."/>
            <person name="Griggs A."/>
            <person name="Gujja S."/>
            <person name="Hansen M."/>
            <person name="Howarth C."/>
            <person name="Imamovic A."/>
            <person name="Larimer J."/>
            <person name="McCowan C."/>
            <person name="Montmayeur A."/>
            <person name="Murphy C."/>
            <person name="Neiman D."/>
            <person name="Pearson M."/>
            <person name="Priest M."/>
            <person name="Roberts A."/>
            <person name="Saif S."/>
            <person name="Shea T."/>
            <person name="Sisk P."/>
            <person name="Sykes S."/>
            <person name="Wortman J."/>
            <person name="Nusbaum C."/>
            <person name="Birren B."/>
        </authorList>
    </citation>
    <scope>NUCLEOTIDE SEQUENCE [LARGE SCALE GENOMIC DNA]</scope>
    <source>
        <strain evidence="7">CBS 100218</strain>
    </source>
</reference>
<evidence type="ECO:0000313" key="6">
    <source>
        <dbReference type="EMBL" id="EON68794.1"/>
    </source>
</evidence>
<evidence type="ECO:0000256" key="4">
    <source>
        <dbReference type="ARBA" id="ARBA00023239"/>
    </source>
</evidence>
<evidence type="ECO:0000256" key="2">
    <source>
        <dbReference type="ARBA" id="ARBA00022723"/>
    </source>
</evidence>
<keyword evidence="4" id="KW-0456">Lyase</keyword>
<dbReference type="AlphaFoldDB" id="R7Z447"/>
<sequence length="179" mass="19889">MPEPTGDPNKVNPDDLTTLTGTCLCGSIRVTINDPDLFTRRRGHLCHCANCRKVAGSYVAANLLIENDKVEIEDKNGTLKEFKDTETISGTPLGRWFCSTCGNPIKSVVPAYGDKVVLKMGIFPRIPAPEFETFGSHRHPWQGLHENMEQYKLKAGGEKIEIPVARPNEQSVEDFPHNL</sequence>